<gene>
    <name evidence="5" type="primary">tetD</name>
    <name evidence="5" type="ORF">COL8621_02771</name>
</gene>
<keyword evidence="6" id="KW-1185">Reference proteome</keyword>
<dbReference type="SUPFAM" id="SSF46689">
    <property type="entry name" value="Homeodomain-like"/>
    <property type="match status" value="2"/>
</dbReference>
<keyword evidence="1" id="KW-0805">Transcription regulation</keyword>
<dbReference type="Gene3D" id="1.10.10.60">
    <property type="entry name" value="Homeodomain-like"/>
    <property type="match status" value="1"/>
</dbReference>
<accession>A0A238KRA4</accession>
<dbReference type="RefSeq" id="WP_093967872.1">
    <property type="nucleotide sequence ID" value="NZ_FXYE01000002.1"/>
</dbReference>
<evidence type="ECO:0000256" key="2">
    <source>
        <dbReference type="ARBA" id="ARBA00023125"/>
    </source>
</evidence>
<evidence type="ECO:0000313" key="5">
    <source>
        <dbReference type="EMBL" id="SMX45353.1"/>
    </source>
</evidence>
<dbReference type="InterPro" id="IPR011256">
    <property type="entry name" value="Reg_factor_effector_dom_sf"/>
</dbReference>
<evidence type="ECO:0000256" key="1">
    <source>
        <dbReference type="ARBA" id="ARBA00023015"/>
    </source>
</evidence>
<evidence type="ECO:0000259" key="4">
    <source>
        <dbReference type="PROSITE" id="PS01124"/>
    </source>
</evidence>
<dbReference type="InterPro" id="IPR010499">
    <property type="entry name" value="AraC_E-bd"/>
</dbReference>
<dbReference type="Proteomes" id="UP000202922">
    <property type="component" value="Unassembled WGS sequence"/>
</dbReference>
<proteinExistence type="predicted"/>
<dbReference type="AlphaFoldDB" id="A0A238KRA4"/>
<dbReference type="Gene3D" id="3.20.80.10">
    <property type="entry name" value="Regulatory factor, effector binding domain"/>
    <property type="match status" value="1"/>
</dbReference>
<evidence type="ECO:0000256" key="3">
    <source>
        <dbReference type="ARBA" id="ARBA00023163"/>
    </source>
</evidence>
<dbReference type="EMBL" id="FXYE01000002">
    <property type="protein sequence ID" value="SMX45353.1"/>
    <property type="molecule type" value="Genomic_DNA"/>
</dbReference>
<dbReference type="InterPro" id="IPR020449">
    <property type="entry name" value="Tscrpt_reg_AraC-type_HTH"/>
</dbReference>
<organism evidence="5 6">
    <name type="scientific">Actibacterium lipolyticum</name>
    <dbReference type="NCBI Taxonomy" id="1524263"/>
    <lineage>
        <taxon>Bacteria</taxon>
        <taxon>Pseudomonadati</taxon>
        <taxon>Pseudomonadota</taxon>
        <taxon>Alphaproteobacteria</taxon>
        <taxon>Rhodobacterales</taxon>
        <taxon>Roseobacteraceae</taxon>
        <taxon>Actibacterium</taxon>
    </lineage>
</organism>
<keyword evidence="2" id="KW-0238">DNA-binding</keyword>
<dbReference type="PANTHER" id="PTHR40055:SF1">
    <property type="entry name" value="TRANSCRIPTIONAL REGULATOR YGIV-RELATED"/>
    <property type="match status" value="1"/>
</dbReference>
<dbReference type="SMART" id="SM00871">
    <property type="entry name" value="AraC_E_bind"/>
    <property type="match status" value="1"/>
</dbReference>
<dbReference type="Pfam" id="PF06445">
    <property type="entry name" value="GyrI-like"/>
    <property type="match status" value="1"/>
</dbReference>
<name>A0A238KRA4_9RHOB</name>
<dbReference type="Pfam" id="PF12833">
    <property type="entry name" value="HTH_18"/>
    <property type="match status" value="1"/>
</dbReference>
<dbReference type="InterPro" id="IPR018062">
    <property type="entry name" value="HTH_AraC-typ_CS"/>
</dbReference>
<protein>
    <submittedName>
        <fullName evidence="5">Transposon Tn10 TetD protein</fullName>
    </submittedName>
</protein>
<dbReference type="PANTHER" id="PTHR40055">
    <property type="entry name" value="TRANSCRIPTIONAL REGULATOR YGIV-RELATED"/>
    <property type="match status" value="1"/>
</dbReference>
<dbReference type="SUPFAM" id="SSF55136">
    <property type="entry name" value="Probable bacterial effector-binding domain"/>
    <property type="match status" value="1"/>
</dbReference>
<dbReference type="InterPro" id="IPR009057">
    <property type="entry name" value="Homeodomain-like_sf"/>
</dbReference>
<dbReference type="PROSITE" id="PS01124">
    <property type="entry name" value="HTH_ARAC_FAMILY_2"/>
    <property type="match status" value="1"/>
</dbReference>
<dbReference type="PRINTS" id="PR00032">
    <property type="entry name" value="HTHARAC"/>
</dbReference>
<keyword evidence="3" id="KW-0804">Transcription</keyword>
<dbReference type="GO" id="GO:0043565">
    <property type="term" value="F:sequence-specific DNA binding"/>
    <property type="evidence" value="ECO:0007669"/>
    <property type="project" value="InterPro"/>
</dbReference>
<feature type="domain" description="HTH araC/xylS-type" evidence="4">
    <location>
        <begin position="10"/>
        <end position="108"/>
    </location>
</feature>
<dbReference type="InterPro" id="IPR018060">
    <property type="entry name" value="HTH_AraC"/>
</dbReference>
<dbReference type="PROSITE" id="PS00041">
    <property type="entry name" value="HTH_ARAC_FAMILY_1"/>
    <property type="match status" value="1"/>
</dbReference>
<dbReference type="OrthoDB" id="9816011at2"/>
<evidence type="ECO:0000313" key="6">
    <source>
        <dbReference type="Proteomes" id="UP000202922"/>
    </source>
</evidence>
<sequence length="277" mass="31152">MQSDYEKRMLRVLRYIHENPEGDLSLDVLADVAAMSRFHWHRVFTSMMGETAAQAVRRIRLFRASCLLVQTEDTIAEIAAKSGYQNVTSFTRAFSEKFNLSPAAFRQRGDFLPLSSPHPGERPMFDIVISNAPARRIAAISHTGPYYEIGRAYGEIAAIFSAKEFWSHTEHMIAIFHDDVDAVPLDQLRSHAGFIVDDTPLPDGVEELRQHPGRAAVINFKGPYAGLKAAYEYLYGQWLPRSGEEPADAPSYEIYLNSPMDTAPDDLLTDIYVPLRG</sequence>
<reference evidence="6" key="1">
    <citation type="submission" date="2017-05" db="EMBL/GenBank/DDBJ databases">
        <authorList>
            <person name="Rodrigo-Torres L."/>
            <person name="Arahal R. D."/>
            <person name="Lucena T."/>
        </authorList>
    </citation>
    <scope>NUCLEOTIDE SEQUENCE [LARGE SCALE GENOMIC DNA]</scope>
    <source>
        <strain evidence="6">CECT 8621</strain>
    </source>
</reference>
<dbReference type="InterPro" id="IPR029442">
    <property type="entry name" value="GyrI-like"/>
</dbReference>
<dbReference type="InterPro" id="IPR050908">
    <property type="entry name" value="SmbC-like"/>
</dbReference>
<dbReference type="GO" id="GO:0003700">
    <property type="term" value="F:DNA-binding transcription factor activity"/>
    <property type="evidence" value="ECO:0007669"/>
    <property type="project" value="InterPro"/>
</dbReference>
<dbReference type="SMART" id="SM00342">
    <property type="entry name" value="HTH_ARAC"/>
    <property type="match status" value="1"/>
</dbReference>